<dbReference type="Proteomes" id="UP000076442">
    <property type="component" value="Unassembled WGS sequence"/>
</dbReference>
<proteinExistence type="predicted"/>
<dbReference type="EMBL" id="LJZV01000027">
    <property type="protein sequence ID" value="KZD88401.1"/>
    <property type="molecule type" value="Genomic_DNA"/>
</dbReference>
<dbReference type="AlphaFoldDB" id="A0AAP1E580"/>
<evidence type="ECO:0000313" key="2">
    <source>
        <dbReference type="Proteomes" id="UP000076442"/>
    </source>
</evidence>
<sequence>MKFIYVEIDYEEEIFKELHLYNEEITSFRNKLNKFIDFYMYK</sequence>
<name>A0AAP1E580_BACIU</name>
<reference evidence="1 2" key="1">
    <citation type="submission" date="2015-09" db="EMBL/GenBank/DDBJ databases">
        <title>Spore heat resistance.</title>
        <authorList>
            <person name="Boekhorst J."/>
            <person name="Berendsen E.M."/>
            <person name="Wells-Bennik M.H."/>
            <person name="Kuipers O.P."/>
        </authorList>
    </citation>
    <scope>NUCLEOTIDE SEQUENCE [LARGE SCALE GENOMIC DNA]</scope>
    <source>
        <strain evidence="1 2">B4122</strain>
    </source>
</reference>
<gene>
    <name evidence="1" type="ORF">B4122_4351</name>
</gene>
<organism evidence="1 2">
    <name type="scientific">Bacillus subtilis</name>
    <dbReference type="NCBI Taxonomy" id="1423"/>
    <lineage>
        <taxon>Bacteria</taxon>
        <taxon>Bacillati</taxon>
        <taxon>Bacillota</taxon>
        <taxon>Bacilli</taxon>
        <taxon>Bacillales</taxon>
        <taxon>Bacillaceae</taxon>
        <taxon>Bacillus</taxon>
    </lineage>
</organism>
<protein>
    <submittedName>
        <fullName evidence="1">Uncharacterized protein</fullName>
    </submittedName>
</protein>
<evidence type="ECO:0000313" key="1">
    <source>
        <dbReference type="EMBL" id="KZD88401.1"/>
    </source>
</evidence>
<accession>A0AAP1E580</accession>
<comment type="caution">
    <text evidence="1">The sequence shown here is derived from an EMBL/GenBank/DDBJ whole genome shotgun (WGS) entry which is preliminary data.</text>
</comment>